<keyword evidence="4" id="KW-0812">Transmembrane</keyword>
<dbReference type="Proteomes" id="UP000520535">
    <property type="component" value="Unassembled WGS sequence"/>
</dbReference>
<evidence type="ECO:0000256" key="4">
    <source>
        <dbReference type="SAM" id="Phobius"/>
    </source>
</evidence>
<dbReference type="InterPro" id="IPR052314">
    <property type="entry name" value="Immune_rcpt_domain"/>
</dbReference>
<keyword evidence="7" id="KW-1185">Reference proteome</keyword>
<dbReference type="InterPro" id="IPR013783">
    <property type="entry name" value="Ig-like_fold"/>
</dbReference>
<dbReference type="EMBL" id="VYZX01026305">
    <property type="protein sequence ID" value="NXS61203.1"/>
    <property type="molecule type" value="Genomic_DNA"/>
</dbReference>
<evidence type="ECO:0000313" key="7">
    <source>
        <dbReference type="Proteomes" id="UP000520535"/>
    </source>
</evidence>
<accession>A0A7L2VSW3</accession>
<dbReference type="AlphaFoldDB" id="A0A7L2VSW3"/>
<keyword evidence="3" id="KW-0393">Immunoglobulin domain</keyword>
<dbReference type="OrthoDB" id="9805957at2759"/>
<dbReference type="GO" id="GO:0009986">
    <property type="term" value="C:cell surface"/>
    <property type="evidence" value="ECO:0007669"/>
    <property type="project" value="TreeGrafter"/>
</dbReference>
<dbReference type="InterPro" id="IPR036179">
    <property type="entry name" value="Ig-like_dom_sf"/>
</dbReference>
<feature type="non-terminal residue" evidence="6">
    <location>
        <position position="1"/>
    </location>
</feature>
<name>A0A7L2VSW3_9AVES</name>
<protein>
    <submittedName>
        <fullName evidence="6">TREM2 protein</fullName>
    </submittedName>
</protein>
<evidence type="ECO:0000313" key="6">
    <source>
        <dbReference type="EMBL" id="NXS61203.1"/>
    </source>
</evidence>
<dbReference type="SMART" id="SM00409">
    <property type="entry name" value="IG"/>
    <property type="match status" value="1"/>
</dbReference>
<dbReference type="Pfam" id="PF07686">
    <property type="entry name" value="V-set"/>
    <property type="match status" value="1"/>
</dbReference>
<dbReference type="PROSITE" id="PS50835">
    <property type="entry name" value="IG_LIKE"/>
    <property type="match status" value="1"/>
</dbReference>
<evidence type="ECO:0000256" key="3">
    <source>
        <dbReference type="ARBA" id="ARBA00023319"/>
    </source>
</evidence>
<dbReference type="PANTHER" id="PTHR16423:SF6">
    <property type="entry name" value="TRIGGERING RECEPTOR EXPRESSED ON MYELOID CELLS 2-RELATED"/>
    <property type="match status" value="1"/>
</dbReference>
<proteinExistence type="predicted"/>
<comment type="caution">
    <text evidence="6">The sequence shown here is derived from an EMBL/GenBank/DDBJ whole genome shotgun (WGS) entry which is preliminary data.</text>
</comment>
<organism evidence="6 7">
    <name type="scientific">Brachypteracias leptosomus</name>
    <name type="common">short-legged ground-roller</name>
    <dbReference type="NCBI Taxonomy" id="135165"/>
    <lineage>
        <taxon>Eukaryota</taxon>
        <taxon>Metazoa</taxon>
        <taxon>Chordata</taxon>
        <taxon>Craniata</taxon>
        <taxon>Vertebrata</taxon>
        <taxon>Euteleostomi</taxon>
        <taxon>Archelosauria</taxon>
        <taxon>Archosauria</taxon>
        <taxon>Dinosauria</taxon>
        <taxon>Saurischia</taxon>
        <taxon>Theropoda</taxon>
        <taxon>Coelurosauria</taxon>
        <taxon>Aves</taxon>
        <taxon>Neognathae</taxon>
        <taxon>Neoaves</taxon>
        <taxon>Telluraves</taxon>
        <taxon>Coraciimorphae</taxon>
        <taxon>Coraciiformes</taxon>
        <taxon>Brachypteraciidae</taxon>
        <taxon>Brachypteracias</taxon>
    </lineage>
</organism>
<keyword evidence="4" id="KW-0472">Membrane</keyword>
<feature type="domain" description="Ig-like" evidence="5">
    <location>
        <begin position="10"/>
        <end position="126"/>
    </location>
</feature>
<dbReference type="SUPFAM" id="SSF48726">
    <property type="entry name" value="Immunoglobulin"/>
    <property type="match status" value="1"/>
</dbReference>
<reference evidence="6 7" key="1">
    <citation type="submission" date="2019-09" db="EMBL/GenBank/DDBJ databases">
        <title>Bird 10,000 Genomes (B10K) Project - Family phase.</title>
        <authorList>
            <person name="Zhang G."/>
        </authorList>
    </citation>
    <scope>NUCLEOTIDE SEQUENCE [LARGE SCALE GENOMIC DNA]</scope>
    <source>
        <strain evidence="6">B10K-DU-012-52</strain>
    </source>
</reference>
<dbReference type="InterPro" id="IPR013106">
    <property type="entry name" value="Ig_V-set"/>
</dbReference>
<dbReference type="GO" id="GO:0038023">
    <property type="term" value="F:signaling receptor activity"/>
    <property type="evidence" value="ECO:0007669"/>
    <property type="project" value="TreeGrafter"/>
</dbReference>
<keyword evidence="4" id="KW-1133">Transmembrane helix</keyword>
<evidence type="ECO:0000256" key="2">
    <source>
        <dbReference type="ARBA" id="ARBA00023157"/>
    </source>
</evidence>
<feature type="transmembrane region" description="Helical" evidence="4">
    <location>
        <begin position="157"/>
        <end position="178"/>
    </location>
</feature>
<evidence type="ECO:0000259" key="5">
    <source>
        <dbReference type="PROSITE" id="PS50835"/>
    </source>
</evidence>
<dbReference type="InterPro" id="IPR007110">
    <property type="entry name" value="Ig-like_dom"/>
</dbReference>
<dbReference type="PANTHER" id="PTHR16423">
    <property type="entry name" value="TREM-LIKE TRANSCRIPT PROTEIN"/>
    <property type="match status" value="1"/>
</dbReference>
<dbReference type="Gene3D" id="2.60.40.10">
    <property type="entry name" value="Immunoglobulins"/>
    <property type="match status" value="1"/>
</dbReference>
<feature type="non-terminal residue" evidence="6">
    <location>
        <position position="216"/>
    </location>
</feature>
<keyword evidence="1" id="KW-0732">Signal</keyword>
<sequence>SDSILGSPLPPPLLAPCAAENITVVYGVEGGSISVNCSYNPRRQRWRGKSWCRQVDERRCQHVVSTWPFWLPFLKSRNGNTSISDNAYEGVLTVTMKHLRKEDAGLYQCRSDYLGETSSLGKVQVEVLTDILETQMPEEPRAVQSISSIPPAADFTLFYIIAGFLAVKFLVAMLIFIIGNSRKSRGAEQKVPSLAEQHFAAHLAQDGMSPSWESSA</sequence>
<evidence type="ECO:0000256" key="1">
    <source>
        <dbReference type="ARBA" id="ARBA00022729"/>
    </source>
</evidence>
<dbReference type="InterPro" id="IPR003599">
    <property type="entry name" value="Ig_sub"/>
</dbReference>
<gene>
    <name evidence="6" type="primary">Trem2</name>
    <name evidence="6" type="ORF">BRALEP_R10480</name>
</gene>
<keyword evidence="2" id="KW-1015">Disulfide bond</keyword>
<dbReference type="CDD" id="cd05716">
    <property type="entry name" value="IgV_pIgR_like"/>
    <property type="match status" value="1"/>
</dbReference>